<dbReference type="Proteomes" id="UP000306007">
    <property type="component" value="Chromosome"/>
</dbReference>
<accession>A0A4Y5SK54</accession>
<gene>
    <name evidence="2" type="ORF">FH039_00200</name>
</gene>
<proteinExistence type="predicted"/>
<dbReference type="EMBL" id="CP040846">
    <property type="protein sequence ID" value="QDA30350.1"/>
    <property type="molecule type" value="Genomic_DNA"/>
</dbReference>
<name>A0A4Y5SK54_9EURY</name>
<feature type="transmembrane region" description="Helical" evidence="1">
    <location>
        <begin position="120"/>
        <end position="140"/>
    </location>
</feature>
<keyword evidence="1" id="KW-1133">Transmembrane helix</keyword>
<feature type="transmembrane region" description="Helical" evidence="1">
    <location>
        <begin position="83"/>
        <end position="105"/>
    </location>
</feature>
<evidence type="ECO:0000313" key="2">
    <source>
        <dbReference type="EMBL" id="QDA30350.1"/>
    </source>
</evidence>
<feature type="transmembrane region" description="Helical" evidence="1">
    <location>
        <begin position="12"/>
        <end position="32"/>
    </location>
</feature>
<organism evidence="2 3">
    <name type="scientific">Thermococcus indicus</name>
    <dbReference type="NCBI Taxonomy" id="2586643"/>
    <lineage>
        <taxon>Archaea</taxon>
        <taxon>Methanobacteriati</taxon>
        <taxon>Methanobacteriota</taxon>
        <taxon>Thermococci</taxon>
        <taxon>Thermococcales</taxon>
        <taxon>Thermococcaceae</taxon>
        <taxon>Thermococcus</taxon>
    </lineage>
</organism>
<sequence length="218" mass="24076">MWLIGLEFRKYLHSKTLYGVLLISVLYTVSFFSDPDKVLTPEMVVGNYTFFMALFGGILIAFHSTELPREPLVLSKPIRRFSALLQHFGAVALLSVLFPVIAMPIEWHYYPNAHAVELSAIVLILFLLSVSAFSLLPAIFLGRELRVIWSVGVVFAFIGTMVKFSSPNLAEKLLLPVLSLSGAFLNGTLSYGDALTAIASVGIYVSISVAVFDKKDLR</sequence>
<keyword evidence="1" id="KW-0472">Membrane</keyword>
<keyword evidence="1" id="KW-0812">Transmembrane</keyword>
<feature type="transmembrane region" description="Helical" evidence="1">
    <location>
        <begin position="194"/>
        <end position="212"/>
    </location>
</feature>
<keyword evidence="3" id="KW-1185">Reference proteome</keyword>
<protein>
    <submittedName>
        <fullName evidence="2">Uncharacterized protein</fullName>
    </submittedName>
</protein>
<evidence type="ECO:0000313" key="3">
    <source>
        <dbReference type="Proteomes" id="UP000306007"/>
    </source>
</evidence>
<reference evidence="2 3" key="1">
    <citation type="submission" date="2019-06" db="EMBL/GenBank/DDBJ databases">
        <title>Thermococcus indicus sp. nov., a Fe(III)-reducing hyperthermophilic archaeon isolated from the Onnuri vent field of the Central Indian Ocean ridge.</title>
        <authorList>
            <person name="Lim J.K."/>
            <person name="Kim Y.J."/>
            <person name="Kwon K.K."/>
        </authorList>
    </citation>
    <scope>NUCLEOTIDE SEQUENCE [LARGE SCALE GENOMIC DNA]</scope>
    <source>
        <strain evidence="2 3">IOH1</strain>
    </source>
</reference>
<feature type="transmembrane region" description="Helical" evidence="1">
    <location>
        <begin position="147"/>
        <end position="166"/>
    </location>
</feature>
<dbReference type="GeneID" id="40473558"/>
<feature type="transmembrane region" description="Helical" evidence="1">
    <location>
        <begin position="44"/>
        <end position="62"/>
    </location>
</feature>
<dbReference type="RefSeq" id="WP_139679748.1">
    <property type="nucleotide sequence ID" value="NZ_CP040846.1"/>
</dbReference>
<evidence type="ECO:0000256" key="1">
    <source>
        <dbReference type="SAM" id="Phobius"/>
    </source>
</evidence>
<dbReference type="KEGG" id="tic:FH039_00200"/>
<dbReference type="AlphaFoldDB" id="A0A4Y5SK54"/>
<dbReference type="OrthoDB" id="99818at2157"/>